<dbReference type="GO" id="GO:0046872">
    <property type="term" value="F:metal ion binding"/>
    <property type="evidence" value="ECO:0007669"/>
    <property type="project" value="UniProtKB-KW"/>
</dbReference>
<dbReference type="InterPro" id="IPR017900">
    <property type="entry name" value="4Fe4S_Fe_S_CS"/>
</dbReference>
<evidence type="ECO:0000256" key="3">
    <source>
        <dbReference type="ARBA" id="ARBA00023004"/>
    </source>
</evidence>
<keyword evidence="3" id="KW-0408">Iron</keyword>
<dbReference type="InterPro" id="IPR017896">
    <property type="entry name" value="4Fe4S_Fe-S-bd"/>
</dbReference>
<keyword evidence="2" id="KW-0479">Metal-binding</keyword>
<dbReference type="InterPro" id="IPR050572">
    <property type="entry name" value="Fe-S_Ferredoxin"/>
</dbReference>
<evidence type="ECO:0000256" key="2">
    <source>
        <dbReference type="ARBA" id="ARBA00022723"/>
    </source>
</evidence>
<dbReference type="PANTHER" id="PTHR43687">
    <property type="entry name" value="ADENYLYLSULFATE REDUCTASE, BETA SUBUNIT"/>
    <property type="match status" value="1"/>
</dbReference>
<dbReference type="SUPFAM" id="SSF54862">
    <property type="entry name" value="4Fe-4S ferredoxins"/>
    <property type="match status" value="1"/>
</dbReference>
<gene>
    <name evidence="6" type="ORF">HPT30_16475</name>
</gene>
<dbReference type="AlphaFoldDB" id="A0A850EVP0"/>
<evidence type="ECO:0000313" key="6">
    <source>
        <dbReference type="EMBL" id="NUU61941.1"/>
    </source>
</evidence>
<dbReference type="GO" id="GO:0051539">
    <property type="term" value="F:4 iron, 4 sulfur cluster binding"/>
    <property type="evidence" value="ECO:0007669"/>
    <property type="project" value="UniProtKB-KW"/>
</dbReference>
<organism evidence="6 7">
    <name type="scientific">Paenibacillus agri</name>
    <dbReference type="NCBI Taxonomy" id="2744309"/>
    <lineage>
        <taxon>Bacteria</taxon>
        <taxon>Bacillati</taxon>
        <taxon>Bacillota</taxon>
        <taxon>Bacilli</taxon>
        <taxon>Bacillales</taxon>
        <taxon>Paenibacillaceae</taxon>
        <taxon>Paenibacillus</taxon>
    </lineage>
</organism>
<dbReference type="PANTHER" id="PTHR43687:SF4">
    <property type="entry name" value="BLR5484 PROTEIN"/>
    <property type="match status" value="1"/>
</dbReference>
<accession>A0A850EVP0</accession>
<dbReference type="EMBL" id="JABWCS010000212">
    <property type="protein sequence ID" value="NUU61941.1"/>
    <property type="molecule type" value="Genomic_DNA"/>
</dbReference>
<reference evidence="6" key="1">
    <citation type="submission" date="2020-06" db="EMBL/GenBank/DDBJ databases">
        <title>Paenibacillus sp. nov., isolated from soil.</title>
        <authorList>
            <person name="Seo Y.L."/>
        </authorList>
    </citation>
    <scope>NUCLEOTIDE SEQUENCE [LARGE SCALE GENOMIC DNA]</scope>
    <source>
        <strain evidence="6">JW14</strain>
    </source>
</reference>
<evidence type="ECO:0000259" key="5">
    <source>
        <dbReference type="PROSITE" id="PS51379"/>
    </source>
</evidence>
<dbReference type="PROSITE" id="PS51379">
    <property type="entry name" value="4FE4S_FER_2"/>
    <property type="match status" value="2"/>
</dbReference>
<dbReference type="Pfam" id="PF12838">
    <property type="entry name" value="Fer4_7"/>
    <property type="match status" value="1"/>
</dbReference>
<dbReference type="Proteomes" id="UP000564806">
    <property type="component" value="Unassembled WGS sequence"/>
</dbReference>
<dbReference type="Gene3D" id="3.30.70.20">
    <property type="match status" value="1"/>
</dbReference>
<keyword evidence="4" id="KW-0411">Iron-sulfur</keyword>
<proteinExistence type="predicted"/>
<name>A0A850EVP0_9BACL</name>
<evidence type="ECO:0000313" key="7">
    <source>
        <dbReference type="Proteomes" id="UP000564806"/>
    </source>
</evidence>
<keyword evidence="1" id="KW-0004">4Fe-4S</keyword>
<feature type="domain" description="4Fe-4S ferredoxin-type" evidence="5">
    <location>
        <begin position="31"/>
        <end position="60"/>
    </location>
</feature>
<protein>
    <submittedName>
        <fullName evidence="6">4Fe-4S binding protein</fullName>
    </submittedName>
</protein>
<dbReference type="PROSITE" id="PS00198">
    <property type="entry name" value="4FE4S_FER_1"/>
    <property type="match status" value="2"/>
</dbReference>
<sequence>MIELVSKDRCIGCSLCVKVCPTNVFEMQGKLPVIARQDDCQTCFMCEAYCPVDALYVAPQGECSVEVNEEELVSSGLLGSWRAEIGWSRDSVSTMAERDTTPFFETFTEQYRGR</sequence>
<dbReference type="RefSeq" id="WP_175372445.1">
    <property type="nucleotide sequence ID" value="NZ_JABWCS010000212.1"/>
</dbReference>
<evidence type="ECO:0000256" key="1">
    <source>
        <dbReference type="ARBA" id="ARBA00022485"/>
    </source>
</evidence>
<comment type="caution">
    <text evidence="6">The sequence shown here is derived from an EMBL/GenBank/DDBJ whole genome shotgun (WGS) entry which is preliminary data.</text>
</comment>
<keyword evidence="7" id="KW-1185">Reference proteome</keyword>
<evidence type="ECO:0000256" key="4">
    <source>
        <dbReference type="ARBA" id="ARBA00023014"/>
    </source>
</evidence>
<feature type="domain" description="4Fe-4S ferredoxin-type" evidence="5">
    <location>
        <begin position="1"/>
        <end position="30"/>
    </location>
</feature>